<dbReference type="InterPro" id="IPR042119">
    <property type="entry name" value="QueA_dom2"/>
</dbReference>
<keyword evidence="3 5" id="KW-0949">S-adenosyl-L-methionine</keyword>
<evidence type="ECO:0000256" key="4">
    <source>
        <dbReference type="ARBA" id="ARBA00022785"/>
    </source>
</evidence>
<evidence type="ECO:0000256" key="5">
    <source>
        <dbReference type="HAMAP-Rule" id="MF_00113"/>
    </source>
</evidence>
<dbReference type="HAMAP" id="MF_00113">
    <property type="entry name" value="QueA"/>
    <property type="match status" value="1"/>
</dbReference>
<comment type="subunit">
    <text evidence="5">Monomer.</text>
</comment>
<sequence length="351" mass="40265">MTISTSSPEEKTATMKLKDFYFDLPEELIAQHPAQRREDARLMVVHRETGRIEHAHVRELPWILPPSCLVFNDTRVRKSRLLATRRDSGGKVEILLLEEVEPSLWKAVVSRARRQRPGVVYELPGGREAEIVGMEEGLRLVRISPPIDEVYLDRHGHVPLPPYIKRSDLPEDEERYQTVFARHPGSAAAPTAGLHFTPALMDELKSRHTVTFLTLHVGLGTFQPVRTENVEEHRMHKERFYIPEETARVIEGAKSQHIPVCAVGTTTTRALESAWEHGRLKRGWQETSLYIYPGYTFRVIDRLFTNFHTPGSSLVLLVSAFLGKDLLLEAYRKAIEHRYRFFSYGDAMLII</sequence>
<protein>
    <recommendedName>
        <fullName evidence="5">S-adenosylmethionine:tRNA ribosyltransferase-isomerase</fullName>
        <ecNumber evidence="5">2.4.99.17</ecNumber>
    </recommendedName>
    <alternativeName>
        <fullName evidence="5">Queuosine biosynthesis protein QueA</fullName>
    </alternativeName>
</protein>
<dbReference type="PaxDb" id="665571-STHERM_c11290"/>
<keyword evidence="1 5" id="KW-0963">Cytoplasm</keyword>
<keyword evidence="6" id="KW-0413">Isomerase</keyword>
<comment type="catalytic activity">
    <reaction evidence="5">
        <text>7-aminomethyl-7-carbaguanosine(34) in tRNA + S-adenosyl-L-methionine = epoxyqueuosine(34) in tRNA + adenine + L-methionine + 2 H(+)</text>
        <dbReference type="Rhea" id="RHEA:32155"/>
        <dbReference type="Rhea" id="RHEA-COMP:10342"/>
        <dbReference type="Rhea" id="RHEA-COMP:18582"/>
        <dbReference type="ChEBI" id="CHEBI:15378"/>
        <dbReference type="ChEBI" id="CHEBI:16708"/>
        <dbReference type="ChEBI" id="CHEBI:57844"/>
        <dbReference type="ChEBI" id="CHEBI:59789"/>
        <dbReference type="ChEBI" id="CHEBI:82833"/>
        <dbReference type="ChEBI" id="CHEBI:194443"/>
        <dbReference type="EC" id="2.4.99.17"/>
    </reaction>
</comment>
<dbReference type="KEGG" id="sta:STHERM_c11290"/>
<dbReference type="NCBIfam" id="TIGR00113">
    <property type="entry name" value="queA"/>
    <property type="match status" value="1"/>
</dbReference>
<proteinExistence type="inferred from homology"/>
<dbReference type="Gene3D" id="2.40.10.240">
    <property type="entry name" value="QueA-like"/>
    <property type="match status" value="1"/>
</dbReference>
<name>E0RST7_WINT6</name>
<dbReference type="InterPro" id="IPR036100">
    <property type="entry name" value="QueA_sf"/>
</dbReference>
<evidence type="ECO:0000313" key="7">
    <source>
        <dbReference type="Proteomes" id="UP000001296"/>
    </source>
</evidence>
<dbReference type="NCBIfam" id="NF001140">
    <property type="entry name" value="PRK00147.1"/>
    <property type="match status" value="1"/>
</dbReference>
<dbReference type="eggNOG" id="COG0809">
    <property type="taxonomic scope" value="Bacteria"/>
</dbReference>
<comment type="function">
    <text evidence="5">Transfers and isomerizes the ribose moiety from AdoMet to the 7-aminomethyl group of 7-deazaguanine (preQ1-tRNA) to give epoxyqueuosine (oQ-tRNA).</text>
</comment>
<dbReference type="EMBL" id="CP001698">
    <property type="protein sequence ID" value="ADN02074.1"/>
    <property type="molecule type" value="Genomic_DNA"/>
</dbReference>
<dbReference type="EC" id="2.4.99.17" evidence="5"/>
<dbReference type="Gene3D" id="3.40.1780.10">
    <property type="entry name" value="QueA-like"/>
    <property type="match status" value="1"/>
</dbReference>
<dbReference type="InterPro" id="IPR003699">
    <property type="entry name" value="QueA"/>
</dbReference>
<comment type="subcellular location">
    <subcellularLocation>
        <location evidence="5">Cytoplasm</location>
    </subcellularLocation>
</comment>
<comment type="pathway">
    <text evidence="5">tRNA modification; tRNA-queuosine biosynthesis.</text>
</comment>
<reference key="1">
    <citation type="submission" date="2009-08" db="EMBL/GenBank/DDBJ databases">
        <title>The genome sequence of Spirochaeta thermophila DSM6192.</title>
        <authorList>
            <person name="Angelov A."/>
            <person name="Mientus M."/>
            <person name="Wittenberg S."/>
            <person name="Lehmann R."/>
            <person name="Liesegang H."/>
            <person name="Daniel R."/>
            <person name="Liebl W."/>
        </authorList>
    </citation>
    <scope>NUCLEOTIDE SEQUENCE</scope>
    <source>
        <strain>DSM 6192</strain>
    </source>
</reference>
<gene>
    <name evidence="5 6" type="primary">queA</name>
    <name evidence="6" type="ordered locus">STHERM_c11290</name>
</gene>
<dbReference type="UniPathway" id="UPA00392"/>
<dbReference type="HOGENOM" id="CLU_039110_1_0_12"/>
<keyword evidence="4 5" id="KW-0671">Queuosine biosynthesis</keyword>
<dbReference type="GO" id="GO:0051075">
    <property type="term" value="F:S-adenosylmethionine:tRNA ribosyltransferase-isomerase activity"/>
    <property type="evidence" value="ECO:0007669"/>
    <property type="project" value="UniProtKB-EC"/>
</dbReference>
<evidence type="ECO:0000256" key="2">
    <source>
        <dbReference type="ARBA" id="ARBA00022679"/>
    </source>
</evidence>
<keyword evidence="2 5" id="KW-0808">Transferase</keyword>
<dbReference type="Proteomes" id="UP000001296">
    <property type="component" value="Chromosome"/>
</dbReference>
<dbReference type="GO" id="GO:0008616">
    <property type="term" value="P:tRNA queuosine(34) biosynthetic process"/>
    <property type="evidence" value="ECO:0007669"/>
    <property type="project" value="UniProtKB-UniRule"/>
</dbReference>
<dbReference type="SUPFAM" id="SSF111337">
    <property type="entry name" value="QueA-like"/>
    <property type="match status" value="1"/>
</dbReference>
<evidence type="ECO:0000313" key="6">
    <source>
        <dbReference type="EMBL" id="ADN02074.1"/>
    </source>
</evidence>
<dbReference type="AlphaFoldDB" id="E0RST7"/>
<dbReference type="Pfam" id="PF02547">
    <property type="entry name" value="Queuosine_synth"/>
    <property type="match status" value="1"/>
</dbReference>
<accession>E0RST7</accession>
<comment type="similarity">
    <text evidence="5">Belongs to the QueA family.</text>
</comment>
<dbReference type="PANTHER" id="PTHR30307">
    <property type="entry name" value="S-ADENOSYLMETHIONINE:TRNA RIBOSYLTRANSFERASE-ISOMERASE"/>
    <property type="match status" value="1"/>
</dbReference>
<dbReference type="PANTHER" id="PTHR30307:SF0">
    <property type="entry name" value="S-ADENOSYLMETHIONINE:TRNA RIBOSYLTRANSFERASE-ISOMERASE"/>
    <property type="match status" value="1"/>
</dbReference>
<reference evidence="6 7" key="2">
    <citation type="journal article" date="2010" name="J. Bacteriol.">
        <title>Genome sequence of the polysaccharide-degrading, thermophilic anaerobe Spirochaeta thermophila DSM 6192.</title>
        <authorList>
            <person name="Angelov A."/>
            <person name="Liebl S."/>
            <person name="Ballschmiter M."/>
            <person name="Bomeke M."/>
            <person name="Lehmann R."/>
            <person name="Liesegang H."/>
            <person name="Daniel R."/>
            <person name="Liebl W."/>
        </authorList>
    </citation>
    <scope>NUCLEOTIDE SEQUENCE [LARGE SCALE GENOMIC DNA]</scope>
    <source>
        <strain evidence="7">ATCC 49972 / DSM 6192 / RI 19.B1</strain>
    </source>
</reference>
<evidence type="ECO:0000256" key="1">
    <source>
        <dbReference type="ARBA" id="ARBA00022490"/>
    </source>
</evidence>
<evidence type="ECO:0000256" key="3">
    <source>
        <dbReference type="ARBA" id="ARBA00022691"/>
    </source>
</evidence>
<organism evidence="6 7">
    <name type="scientific">Winmispira thermophila (strain ATCC 49972 / DSM 6192 / RI 19.B1)</name>
    <name type="common">Spirochaeta thermophila</name>
    <dbReference type="NCBI Taxonomy" id="665571"/>
    <lineage>
        <taxon>Bacteria</taxon>
        <taxon>Pseudomonadati</taxon>
        <taxon>Spirochaetota</taxon>
        <taxon>Spirochaetia</taxon>
        <taxon>Winmispirales</taxon>
        <taxon>Winmispiraceae</taxon>
        <taxon>Winmispira</taxon>
    </lineage>
</organism>
<dbReference type="GO" id="GO:0005737">
    <property type="term" value="C:cytoplasm"/>
    <property type="evidence" value="ECO:0007669"/>
    <property type="project" value="UniProtKB-SubCell"/>
</dbReference>
<dbReference type="InterPro" id="IPR042118">
    <property type="entry name" value="QueA_dom1"/>
</dbReference>